<dbReference type="InterPro" id="IPR020904">
    <property type="entry name" value="Sc_DH/Rdtase_CS"/>
</dbReference>
<dbReference type="PRINTS" id="PR00081">
    <property type="entry name" value="GDHRDH"/>
</dbReference>
<evidence type="ECO:0000313" key="3">
    <source>
        <dbReference type="EMBL" id="GGC53460.1"/>
    </source>
</evidence>
<dbReference type="Proteomes" id="UP000637002">
    <property type="component" value="Unassembled WGS sequence"/>
</dbReference>
<organism evidence="3 4">
    <name type="scientific">Chelatococcus reniformis</name>
    <dbReference type="NCBI Taxonomy" id="1494448"/>
    <lineage>
        <taxon>Bacteria</taxon>
        <taxon>Pseudomonadati</taxon>
        <taxon>Pseudomonadota</taxon>
        <taxon>Alphaproteobacteria</taxon>
        <taxon>Hyphomicrobiales</taxon>
        <taxon>Chelatococcaceae</taxon>
        <taxon>Chelatococcus</taxon>
    </lineage>
</organism>
<dbReference type="Pfam" id="PF13561">
    <property type="entry name" value="adh_short_C2"/>
    <property type="match status" value="1"/>
</dbReference>
<evidence type="ECO:0000256" key="1">
    <source>
        <dbReference type="ARBA" id="ARBA00006484"/>
    </source>
</evidence>
<name>A0A916X868_9HYPH</name>
<comment type="caution">
    <text evidence="3">The sequence shown here is derived from an EMBL/GenBank/DDBJ whole genome shotgun (WGS) entry which is preliminary data.</text>
</comment>
<comment type="similarity">
    <text evidence="1">Belongs to the short-chain dehydrogenases/reductases (SDR) family.</text>
</comment>
<sequence length="257" mass="26309">MTAPLLDLNGRTALVTGAAGGIGLAIAARLQSLGARVALADRDESRLARAAESLGPSALAITGDIATEAGAAALTARAIEALGSIDTLVNNAGVAEPIARTVDQQLADWQRVIDVNLRGTYLMCRAVAAHILARKIPGAIVNIASVAGLGGIPSSNGYGVSKAAVVHLTKNLACEWAPRGLRVNCVAPGYIDAPMAHEMFADTRVDRAAIERRLPMHRLGEAGEIANAVAFLASDAASYITGVTLPVDGGWCAYGGP</sequence>
<keyword evidence="4" id="KW-1185">Reference proteome</keyword>
<dbReference type="InterPro" id="IPR036291">
    <property type="entry name" value="NAD(P)-bd_dom_sf"/>
</dbReference>
<protein>
    <submittedName>
        <fullName evidence="3">Uncharacterized protein</fullName>
    </submittedName>
</protein>
<dbReference type="InterPro" id="IPR002347">
    <property type="entry name" value="SDR_fam"/>
</dbReference>
<dbReference type="PROSITE" id="PS00061">
    <property type="entry name" value="ADH_SHORT"/>
    <property type="match status" value="1"/>
</dbReference>
<dbReference type="Gene3D" id="3.40.50.720">
    <property type="entry name" value="NAD(P)-binding Rossmann-like Domain"/>
    <property type="match status" value="1"/>
</dbReference>
<dbReference type="SUPFAM" id="SSF51735">
    <property type="entry name" value="NAD(P)-binding Rossmann-fold domains"/>
    <property type="match status" value="1"/>
</dbReference>
<reference evidence="3" key="1">
    <citation type="journal article" date="2014" name="Int. J. Syst. Evol. Microbiol.">
        <title>Complete genome sequence of Corynebacterium casei LMG S-19264T (=DSM 44701T), isolated from a smear-ripened cheese.</title>
        <authorList>
            <consortium name="US DOE Joint Genome Institute (JGI-PGF)"/>
            <person name="Walter F."/>
            <person name="Albersmeier A."/>
            <person name="Kalinowski J."/>
            <person name="Ruckert C."/>
        </authorList>
    </citation>
    <scope>NUCLEOTIDE SEQUENCE</scope>
    <source>
        <strain evidence="3">CGMCC 1.12919</strain>
    </source>
</reference>
<dbReference type="GO" id="GO:0016616">
    <property type="term" value="F:oxidoreductase activity, acting on the CH-OH group of donors, NAD or NADP as acceptor"/>
    <property type="evidence" value="ECO:0007669"/>
    <property type="project" value="TreeGrafter"/>
</dbReference>
<keyword evidence="2" id="KW-0560">Oxidoreductase</keyword>
<dbReference type="FunFam" id="3.40.50.720:FF:000084">
    <property type="entry name" value="Short-chain dehydrogenase reductase"/>
    <property type="match status" value="1"/>
</dbReference>
<gene>
    <name evidence="3" type="ORF">GCM10010994_10630</name>
</gene>
<dbReference type="PANTHER" id="PTHR42760">
    <property type="entry name" value="SHORT-CHAIN DEHYDROGENASES/REDUCTASES FAMILY MEMBER"/>
    <property type="match status" value="1"/>
</dbReference>
<evidence type="ECO:0000313" key="4">
    <source>
        <dbReference type="Proteomes" id="UP000637002"/>
    </source>
</evidence>
<dbReference type="CDD" id="cd05233">
    <property type="entry name" value="SDR_c"/>
    <property type="match status" value="1"/>
</dbReference>
<accession>A0A916X868</accession>
<dbReference type="RefSeq" id="WP_188608110.1">
    <property type="nucleotide sequence ID" value="NZ_BMGG01000002.1"/>
</dbReference>
<dbReference type="EMBL" id="BMGG01000002">
    <property type="protein sequence ID" value="GGC53460.1"/>
    <property type="molecule type" value="Genomic_DNA"/>
</dbReference>
<proteinExistence type="inferred from homology"/>
<dbReference type="AlphaFoldDB" id="A0A916X868"/>
<dbReference type="NCBIfam" id="NF005559">
    <property type="entry name" value="PRK07231.1"/>
    <property type="match status" value="1"/>
</dbReference>
<dbReference type="PANTHER" id="PTHR42760:SF133">
    <property type="entry name" value="3-OXOACYL-[ACYL-CARRIER-PROTEIN] REDUCTASE"/>
    <property type="match status" value="1"/>
</dbReference>
<evidence type="ECO:0000256" key="2">
    <source>
        <dbReference type="ARBA" id="ARBA00023002"/>
    </source>
</evidence>
<dbReference type="PRINTS" id="PR00080">
    <property type="entry name" value="SDRFAMILY"/>
</dbReference>
<reference evidence="3" key="2">
    <citation type="submission" date="2020-09" db="EMBL/GenBank/DDBJ databases">
        <authorList>
            <person name="Sun Q."/>
            <person name="Zhou Y."/>
        </authorList>
    </citation>
    <scope>NUCLEOTIDE SEQUENCE</scope>
    <source>
        <strain evidence="3">CGMCC 1.12919</strain>
    </source>
</reference>